<dbReference type="RefSeq" id="WP_020450592.1">
    <property type="nucleotide sequence ID" value="NZ_AP023088.1"/>
</dbReference>
<comment type="similarity">
    <text evidence="1">Belongs to the beta-class carbonic anhydrase family.</text>
</comment>
<comment type="caution">
    <text evidence="2">The sequence shown here is derived from an EMBL/GenBank/DDBJ whole genome shotgun (WGS) entry which is preliminary data.</text>
</comment>
<organism evidence="2 3">
    <name type="scientific">Bacillus paralicheniformis</name>
    <dbReference type="NCBI Taxonomy" id="1648923"/>
    <lineage>
        <taxon>Bacteria</taxon>
        <taxon>Bacillati</taxon>
        <taxon>Bacillota</taxon>
        <taxon>Bacilli</taxon>
        <taxon>Bacillales</taxon>
        <taxon>Bacillaceae</taxon>
        <taxon>Bacillus</taxon>
    </lineage>
</organism>
<dbReference type="Proteomes" id="UP000185604">
    <property type="component" value="Unassembled WGS sequence"/>
</dbReference>
<evidence type="ECO:0000313" key="3">
    <source>
        <dbReference type="Proteomes" id="UP000185604"/>
    </source>
</evidence>
<evidence type="ECO:0000256" key="1">
    <source>
        <dbReference type="ARBA" id="ARBA00006217"/>
    </source>
</evidence>
<dbReference type="GO" id="GO:0008270">
    <property type="term" value="F:zinc ion binding"/>
    <property type="evidence" value="ECO:0007669"/>
    <property type="project" value="InterPro"/>
</dbReference>
<name>A0A6N2FMD0_9BACI</name>
<dbReference type="AlphaFoldDB" id="A0A6N2FMD0"/>
<reference evidence="2 3" key="1">
    <citation type="journal article" date="2016" name="Front. Microbiol.">
        <title>High-Level Heat Resistance of Spores of Bacillus amyloliquefaciens and Bacillus licheniformis Results from the Presence of a spoVA Operon in a Tn1546 Transposon.</title>
        <authorList>
            <person name="Berendsen E.M."/>
            <person name="Koning R.A."/>
            <person name="Boekhorst J."/>
            <person name="de Jong A."/>
            <person name="Kuipers O.P."/>
            <person name="Wells-Bennik M.H."/>
        </authorList>
    </citation>
    <scope>NUCLEOTIDE SEQUENCE [LARGE SCALE GENOMIC DNA]</scope>
    <source>
        <strain evidence="2 3">B4121</strain>
    </source>
</reference>
<protein>
    <submittedName>
        <fullName evidence="2">Carbonic anhydrase</fullName>
    </submittedName>
</protein>
<dbReference type="InterPro" id="IPR036874">
    <property type="entry name" value="Carbonic_anhydrase_sf"/>
</dbReference>
<dbReference type="PANTHER" id="PTHR43175">
    <property type="entry name" value="CARBONIC ANHYDRASE"/>
    <property type="match status" value="1"/>
</dbReference>
<dbReference type="EMBL" id="LKPO01000005">
    <property type="protein sequence ID" value="OLF96434.1"/>
    <property type="molecule type" value="Genomic_DNA"/>
</dbReference>
<gene>
    <name evidence="2" type="ORF">B4121_1056</name>
</gene>
<evidence type="ECO:0000313" key="2">
    <source>
        <dbReference type="EMBL" id="OLF96434.1"/>
    </source>
</evidence>
<dbReference type="SUPFAM" id="SSF53056">
    <property type="entry name" value="beta-carbonic anhydrase, cab"/>
    <property type="match status" value="1"/>
</dbReference>
<dbReference type="InterPro" id="IPR001765">
    <property type="entry name" value="Carbonic_anhydrase"/>
</dbReference>
<accession>A0A6N2FMD0</accession>
<sequence length="168" mass="19285">MEENKKILMIIGMEKQLEQTICRAGNIQPENALVLKSVFPDISQPYGDMMRDIITLVHRNKAEEIWIVRDKYEQTADKDISDLLNRNKDLSDRMQTLEYLFQNCRPEFPYGSIDEWLSPSENAAEGVQKSVAAIRQHPLIPSHVNVKGFLIENSVLTEIETLNKNGAR</sequence>
<dbReference type="Gene3D" id="3.40.1050.10">
    <property type="entry name" value="Carbonic anhydrase"/>
    <property type="match status" value="1"/>
</dbReference>
<dbReference type="PANTHER" id="PTHR43175:SF1">
    <property type="entry name" value="CARBONIC ANHYDRASE-LIKE PROTEIN YBCF-RELATED"/>
    <property type="match status" value="1"/>
</dbReference>
<proteinExistence type="inferred from homology"/>
<dbReference type="GO" id="GO:0004089">
    <property type="term" value="F:carbonate dehydratase activity"/>
    <property type="evidence" value="ECO:0007669"/>
    <property type="project" value="InterPro"/>
</dbReference>